<proteinExistence type="predicted"/>
<organism evidence="2 3">
    <name type="scientific">Coraliomargarita sinensis</name>
    <dbReference type="NCBI Taxonomy" id="2174842"/>
    <lineage>
        <taxon>Bacteria</taxon>
        <taxon>Pseudomonadati</taxon>
        <taxon>Verrucomicrobiota</taxon>
        <taxon>Opitutia</taxon>
        <taxon>Puniceicoccales</taxon>
        <taxon>Coraliomargaritaceae</taxon>
        <taxon>Coraliomargarita</taxon>
    </lineage>
</organism>
<evidence type="ECO:0000256" key="1">
    <source>
        <dbReference type="SAM" id="MobiDB-lite"/>
    </source>
</evidence>
<dbReference type="InParanoid" id="A0A317ZLC4"/>
<accession>A0A317ZLC4</accession>
<sequence length="64" mass="6738">MDDKTPTTRKAFFQKAGLALAGAFALTTASRSASQPAKGKAANELTSGPLHRIRPAQGTVQRKI</sequence>
<name>A0A317ZLC4_9BACT</name>
<dbReference type="EMBL" id="QHJQ01000002">
    <property type="protein sequence ID" value="PXA05023.1"/>
    <property type="molecule type" value="Genomic_DNA"/>
</dbReference>
<reference evidence="2 3" key="1">
    <citation type="submission" date="2018-05" db="EMBL/GenBank/DDBJ databases">
        <title>Coraliomargarita sinensis sp. nov., isolated from a marine solar saltern.</title>
        <authorList>
            <person name="Zhou L.Y."/>
        </authorList>
    </citation>
    <scope>NUCLEOTIDE SEQUENCE [LARGE SCALE GENOMIC DNA]</scope>
    <source>
        <strain evidence="2 3">WN38</strain>
    </source>
</reference>
<gene>
    <name evidence="2" type="ORF">DDZ13_03405</name>
</gene>
<evidence type="ECO:0000313" key="3">
    <source>
        <dbReference type="Proteomes" id="UP000247099"/>
    </source>
</evidence>
<keyword evidence="3" id="KW-1185">Reference proteome</keyword>
<feature type="region of interest" description="Disordered" evidence="1">
    <location>
        <begin position="30"/>
        <end position="64"/>
    </location>
</feature>
<dbReference type="Proteomes" id="UP000247099">
    <property type="component" value="Unassembled WGS sequence"/>
</dbReference>
<dbReference type="AlphaFoldDB" id="A0A317ZLC4"/>
<comment type="caution">
    <text evidence="2">The sequence shown here is derived from an EMBL/GenBank/DDBJ whole genome shotgun (WGS) entry which is preliminary data.</text>
</comment>
<protein>
    <submittedName>
        <fullName evidence="2">Uncharacterized protein</fullName>
    </submittedName>
</protein>
<evidence type="ECO:0000313" key="2">
    <source>
        <dbReference type="EMBL" id="PXA05023.1"/>
    </source>
</evidence>